<feature type="domain" description="Polymerase/histidinol phosphatase N-terminal" evidence="11">
    <location>
        <begin position="6"/>
        <end position="73"/>
    </location>
</feature>
<dbReference type="InterPro" id="IPR004805">
    <property type="entry name" value="DnaE2/DnaE/PolC"/>
</dbReference>
<sequence length="1198" mass="132630">MPETFVHLRLHSEYSLADGLVRIKPLVQAVAGAGMPAVAVTDQANLFALVRFYKASMAAGVKPICGVDAWLRDPEDANNPFRIVLLAQDDAGYRNLTRLVSRSYREGQHLGRATLEPQWLDAASCRGLIALSGAKEGDVGRALVAGNQGLAEQRLAYWRDLFGDRYYLELQRTGRRGDDACLHGSVELARRHGVAVVATNDVRFLHAADFEAHEVRVCIHDGRTLDDPRRPKNHSPQQYLRTPQEMAELFSDIPEALQNSVEIAKRCNIELTLGKNFLPDFPIPDGMTIEAFFSEESRRGLEWRLERILDKTSPDYPRQRQAYEQRLQIELDVINQMGFPGYFLIVADFIQWAKDNAIPVGPGRGSGAGSLVAYALKITDLDPIEHDLLFERFLNPERVSMPDFDVDFCMDGRDRVIDYVARTYGRDSVSQIITYGSMAAKAVVRDVGRVLGHPYGFNDRVAKMIPFEVGMTLEKALKESEDLSQAYRDEEEVTALIDMARKLEGLARNAGKHAGGVVIAPGQLTDFTPLYCEPGGDNLVTQFDKDDVEQVGLVKFDFLGLRTLTIVDWTLQTINQERDRQGLEAIDINAIGMEDEASFRLLKNCETTAVFQLESRGMKELIKKLQPDCFDDITALVALFRPGPLQSGMVDDFIDRKHGRQEVVYPHPDLEPILASTYGVILYQEQVMQIAQVLAGYSLGGADLLRRAMGKKKPEEMKKQGEIFLEGASARGVDPGVAKYIFDLMEKFAGYGFNKSHSAAYALVSYQTMWLKAHYPAAFMAAVLSADMDSTDKVVPLVEECRSMRLRVNPPHVNHSAFKFTVAGEDTVIYGLGAIKGVGEAAIESIIRARGESGPFRDLFEFCRRVDLRKANRRVLESLIRAGALDELGANRATLMAQLPLALKMAEQHHESEAAGQDDLFGLDNAGPAASRDNQVLPEESEEWDDEIRLQGEKETLGLYLTGHPIDRYEPELAGLGVTRIGDLALEGGGQGEGGYRRRAGPRVMIAGLALAVSHRQTQRGRMGNVLLDDRSGRIEVTLFSESYENFREQLVSDKILVVVGTLGFDEYRGGLSIRADQVWEFEQARAVQASALRLHADTALVQDGRFLPTGLARELAQLLTPYLGGNCAVRLVYQGREARATLEFGPAWRVTPADELLKRLERYFGPRSVDVVYGPGGAGPAAGTAPDEAEAGRSMSG</sequence>
<comment type="subcellular location">
    <subcellularLocation>
        <location evidence="1">Cytoplasm</location>
    </subcellularLocation>
</comment>
<dbReference type="InterPro" id="IPR011708">
    <property type="entry name" value="DNA_pol3_alpha_NTPase_dom"/>
</dbReference>
<evidence type="ECO:0000256" key="5">
    <source>
        <dbReference type="ARBA" id="ARBA00022679"/>
    </source>
</evidence>
<dbReference type="InterPro" id="IPR016195">
    <property type="entry name" value="Pol/histidinol_Pase-like"/>
</dbReference>
<dbReference type="SUPFAM" id="SSF89550">
    <property type="entry name" value="PHP domain-like"/>
    <property type="match status" value="1"/>
</dbReference>
<dbReference type="Pfam" id="PF17657">
    <property type="entry name" value="DNA_pol3_finger"/>
    <property type="match status" value="1"/>
</dbReference>
<evidence type="ECO:0000256" key="1">
    <source>
        <dbReference type="ARBA" id="ARBA00004496"/>
    </source>
</evidence>
<keyword evidence="5" id="KW-0808">Transferase</keyword>
<dbReference type="NCBIfam" id="TIGR00594">
    <property type="entry name" value="polc"/>
    <property type="match status" value="1"/>
</dbReference>
<evidence type="ECO:0000256" key="3">
    <source>
        <dbReference type="ARBA" id="ARBA00019114"/>
    </source>
</evidence>
<dbReference type="AlphaFoldDB" id="A0A6N4DR88"/>
<evidence type="ECO:0000256" key="9">
    <source>
        <dbReference type="ARBA" id="ARBA00049244"/>
    </source>
</evidence>
<proteinExistence type="predicted"/>
<evidence type="ECO:0000313" key="13">
    <source>
        <dbReference type="Proteomes" id="UP000250928"/>
    </source>
</evidence>
<evidence type="ECO:0000256" key="8">
    <source>
        <dbReference type="ARBA" id="ARBA00022932"/>
    </source>
</evidence>
<dbReference type="GO" id="GO:0003676">
    <property type="term" value="F:nucleic acid binding"/>
    <property type="evidence" value="ECO:0007669"/>
    <property type="project" value="InterPro"/>
</dbReference>
<dbReference type="PANTHER" id="PTHR32294">
    <property type="entry name" value="DNA POLYMERASE III SUBUNIT ALPHA"/>
    <property type="match status" value="1"/>
</dbReference>
<evidence type="ECO:0000256" key="2">
    <source>
        <dbReference type="ARBA" id="ARBA00012417"/>
    </source>
</evidence>
<dbReference type="SMART" id="SM00481">
    <property type="entry name" value="POLIIIAc"/>
    <property type="match status" value="1"/>
</dbReference>
<dbReference type="EMBL" id="PQCO01000244">
    <property type="protein sequence ID" value="PUD99806.1"/>
    <property type="molecule type" value="Genomic_DNA"/>
</dbReference>
<protein>
    <recommendedName>
        <fullName evidence="3">DNA polymerase III subunit alpha</fullName>
        <ecNumber evidence="2">2.7.7.7</ecNumber>
    </recommendedName>
</protein>
<dbReference type="Gene3D" id="3.20.20.140">
    <property type="entry name" value="Metal-dependent hydrolases"/>
    <property type="match status" value="1"/>
</dbReference>
<keyword evidence="7" id="KW-0235">DNA replication</keyword>
<dbReference type="Pfam" id="PF01336">
    <property type="entry name" value="tRNA_anti-codon"/>
    <property type="match status" value="1"/>
</dbReference>
<dbReference type="GO" id="GO:0005737">
    <property type="term" value="C:cytoplasm"/>
    <property type="evidence" value="ECO:0007669"/>
    <property type="project" value="UniProtKB-SubCell"/>
</dbReference>
<feature type="region of interest" description="Disordered" evidence="10">
    <location>
        <begin position="918"/>
        <end position="943"/>
    </location>
</feature>
<evidence type="ECO:0000256" key="6">
    <source>
        <dbReference type="ARBA" id="ARBA00022695"/>
    </source>
</evidence>
<evidence type="ECO:0000313" key="12">
    <source>
        <dbReference type="EMBL" id="PUD99806.1"/>
    </source>
</evidence>
<reference evidence="12 13" key="1">
    <citation type="submission" date="2018-01" db="EMBL/GenBank/DDBJ databases">
        <title>Novel co-symbiosis in the lucinid bivalve Phacoides pectinatus.</title>
        <authorList>
            <person name="Lim S.J."/>
            <person name="Davis B.G."/>
            <person name="Gill D.E."/>
            <person name="Engel A.S."/>
            <person name="Anderson L.C."/>
            <person name="Campbell B.J."/>
        </authorList>
    </citation>
    <scope>NUCLEOTIDE SEQUENCE [LARGE SCALE GENOMIC DNA]</scope>
    <source>
        <strain evidence="12">N3_P5</strain>
    </source>
</reference>
<accession>A0A6N4DR88</accession>
<dbReference type="Pfam" id="PF02811">
    <property type="entry name" value="PHP"/>
    <property type="match status" value="1"/>
</dbReference>
<dbReference type="Gene3D" id="1.10.10.1600">
    <property type="entry name" value="Bacterial DNA polymerase III alpha subunit, thumb domain"/>
    <property type="match status" value="1"/>
</dbReference>
<dbReference type="InterPro" id="IPR040982">
    <property type="entry name" value="DNA_pol3_finger"/>
</dbReference>
<dbReference type="Pfam" id="PF14579">
    <property type="entry name" value="HHH_6"/>
    <property type="match status" value="1"/>
</dbReference>
<dbReference type="InterPro" id="IPR029460">
    <property type="entry name" value="DNAPol_HHH"/>
</dbReference>
<dbReference type="CDD" id="cd04485">
    <property type="entry name" value="DnaE_OBF"/>
    <property type="match status" value="1"/>
</dbReference>
<comment type="catalytic activity">
    <reaction evidence="9">
        <text>DNA(n) + a 2'-deoxyribonucleoside 5'-triphosphate = DNA(n+1) + diphosphate</text>
        <dbReference type="Rhea" id="RHEA:22508"/>
        <dbReference type="Rhea" id="RHEA-COMP:17339"/>
        <dbReference type="Rhea" id="RHEA-COMP:17340"/>
        <dbReference type="ChEBI" id="CHEBI:33019"/>
        <dbReference type="ChEBI" id="CHEBI:61560"/>
        <dbReference type="ChEBI" id="CHEBI:173112"/>
        <dbReference type="EC" id="2.7.7.7"/>
    </reaction>
</comment>
<dbReference type="Pfam" id="PF07733">
    <property type="entry name" value="DNA_pol3_alpha"/>
    <property type="match status" value="1"/>
</dbReference>
<evidence type="ECO:0000256" key="4">
    <source>
        <dbReference type="ARBA" id="ARBA00022490"/>
    </source>
</evidence>
<dbReference type="GO" id="GO:0003887">
    <property type="term" value="F:DNA-directed DNA polymerase activity"/>
    <property type="evidence" value="ECO:0007669"/>
    <property type="project" value="UniProtKB-KW"/>
</dbReference>
<dbReference type="InterPro" id="IPR004013">
    <property type="entry name" value="PHP_dom"/>
</dbReference>
<evidence type="ECO:0000256" key="10">
    <source>
        <dbReference type="SAM" id="MobiDB-lite"/>
    </source>
</evidence>
<comment type="caution">
    <text evidence="12">The sequence shown here is derived from an EMBL/GenBank/DDBJ whole genome shotgun (WGS) entry which is preliminary data.</text>
</comment>
<dbReference type="FunFam" id="1.10.150.870:FF:000001">
    <property type="entry name" value="DNA polymerase III subunit alpha"/>
    <property type="match status" value="1"/>
</dbReference>
<dbReference type="Gene3D" id="1.10.150.870">
    <property type="match status" value="1"/>
</dbReference>
<dbReference type="NCBIfam" id="NF004226">
    <property type="entry name" value="PRK05673.1"/>
    <property type="match status" value="1"/>
</dbReference>
<name>A0A6N4DR88_9GAMM</name>
<dbReference type="InterPro" id="IPR041931">
    <property type="entry name" value="DNA_pol3_alpha_thumb_dom"/>
</dbReference>
<feature type="region of interest" description="Disordered" evidence="10">
    <location>
        <begin position="1178"/>
        <end position="1198"/>
    </location>
</feature>
<dbReference type="FunFam" id="1.10.10.1600:FF:000001">
    <property type="entry name" value="DNA polymerase III subunit alpha"/>
    <property type="match status" value="1"/>
</dbReference>
<dbReference type="PANTHER" id="PTHR32294:SF0">
    <property type="entry name" value="DNA POLYMERASE III SUBUNIT ALPHA"/>
    <property type="match status" value="1"/>
</dbReference>
<keyword evidence="4" id="KW-0963">Cytoplasm</keyword>
<dbReference type="Pfam" id="PF20914">
    <property type="entry name" value="DNA_pol_IIIA_C"/>
    <property type="match status" value="1"/>
</dbReference>
<evidence type="ECO:0000259" key="11">
    <source>
        <dbReference type="SMART" id="SM00481"/>
    </source>
</evidence>
<dbReference type="EC" id="2.7.7.7" evidence="2"/>
<dbReference type="InterPro" id="IPR049821">
    <property type="entry name" value="PolIIIA_DnaE1_PHP"/>
</dbReference>
<gene>
    <name evidence="12" type="ORF">C3L24_10235</name>
</gene>
<dbReference type="InterPro" id="IPR004365">
    <property type="entry name" value="NA-bd_OB_tRNA"/>
</dbReference>
<dbReference type="GO" id="GO:0008408">
    <property type="term" value="F:3'-5' exonuclease activity"/>
    <property type="evidence" value="ECO:0007669"/>
    <property type="project" value="InterPro"/>
</dbReference>
<dbReference type="InterPro" id="IPR003141">
    <property type="entry name" value="Pol/His_phosphatase_N"/>
</dbReference>
<dbReference type="InterPro" id="IPR048472">
    <property type="entry name" value="DNA_pol_IIIA_C"/>
</dbReference>
<dbReference type="CDD" id="cd07433">
    <property type="entry name" value="PHP_PolIIIA_DnaE1"/>
    <property type="match status" value="1"/>
</dbReference>
<organism evidence="12 13">
    <name type="scientific">Candidatus Sedimenticola endophacoides</name>
    <dbReference type="NCBI Taxonomy" id="2548426"/>
    <lineage>
        <taxon>Bacteria</taxon>
        <taxon>Pseudomonadati</taxon>
        <taxon>Pseudomonadota</taxon>
        <taxon>Gammaproteobacteria</taxon>
        <taxon>Chromatiales</taxon>
        <taxon>Sedimenticolaceae</taxon>
        <taxon>Sedimenticola</taxon>
    </lineage>
</organism>
<evidence type="ECO:0000256" key="7">
    <source>
        <dbReference type="ARBA" id="ARBA00022705"/>
    </source>
</evidence>
<keyword evidence="6" id="KW-0548">Nucleotidyltransferase</keyword>
<dbReference type="Proteomes" id="UP000250928">
    <property type="component" value="Unassembled WGS sequence"/>
</dbReference>
<dbReference type="GO" id="GO:0006260">
    <property type="term" value="P:DNA replication"/>
    <property type="evidence" value="ECO:0007669"/>
    <property type="project" value="UniProtKB-KW"/>
</dbReference>
<keyword evidence="8" id="KW-0239">DNA-directed DNA polymerase</keyword>